<organism evidence="1 2">
    <name type="scientific">Mycoplasmoides fastidiosum</name>
    <dbReference type="NCBI Taxonomy" id="92758"/>
    <lineage>
        <taxon>Bacteria</taxon>
        <taxon>Bacillati</taxon>
        <taxon>Mycoplasmatota</taxon>
        <taxon>Mycoplasmoidales</taxon>
        <taxon>Mycoplasmoidaceae</taxon>
        <taxon>Mycoplasmoides</taxon>
    </lineage>
</organism>
<keyword evidence="2" id="KW-1185">Reference proteome</keyword>
<evidence type="ECO:0000313" key="1">
    <source>
        <dbReference type="EMBL" id="MDQ0513772.1"/>
    </source>
</evidence>
<comment type="caution">
    <text evidence="1">The sequence shown here is derived from an EMBL/GenBank/DDBJ whole genome shotgun (WGS) entry which is preliminary data.</text>
</comment>
<sequence length="256" mass="30059">MKNIKITAPFILKRKDQEKTVDPNDTVAALVQKQELSKKRNRELYERFSGHLGTPIYTEPRYEDNFKSVKDLHFERNLQQNLAQQRLSLQHEILEITSNARMKVQFKGKDNRIAESSFHGKLPPKLDLDIIKNFETNYQEYSELSKLDESILGQKISYRVYENYETSELELESLKAKGLQERDIIRDKKGRILIPKDVFLKYGKPNFSYETKYISSGNYEFSLPNYKKSLIEDGGRTLFPNTKAESFKETKVEEKE</sequence>
<name>A0ABU0LYI8_9BACT</name>
<dbReference type="Proteomes" id="UP001240643">
    <property type="component" value="Unassembled WGS sequence"/>
</dbReference>
<dbReference type="EMBL" id="JAUSWO010000001">
    <property type="protein sequence ID" value="MDQ0513772.1"/>
    <property type="molecule type" value="Genomic_DNA"/>
</dbReference>
<accession>A0ABU0LYI8</accession>
<reference evidence="1" key="1">
    <citation type="submission" date="2023-07" db="EMBL/GenBank/DDBJ databases">
        <title>Genomic Encyclopedia of Type Strains, Phase IV (KMG-IV): sequencing the most valuable type-strain genomes for metagenomic binning, comparative biology and taxonomic classification.</title>
        <authorList>
            <person name="Goeker M."/>
        </authorList>
    </citation>
    <scope>NUCLEOTIDE SEQUENCE [LARGE SCALE GENOMIC DNA]</scope>
    <source>
        <strain evidence="1">DSM 21204</strain>
    </source>
</reference>
<proteinExistence type="predicted"/>
<evidence type="ECO:0000313" key="2">
    <source>
        <dbReference type="Proteomes" id="UP001240643"/>
    </source>
</evidence>
<gene>
    <name evidence="1" type="ORF">J2Z62_000210</name>
</gene>
<protein>
    <submittedName>
        <fullName evidence="1">Uncharacterized protein</fullName>
    </submittedName>
</protein>
<dbReference type="RefSeq" id="WP_256547530.1">
    <property type="nucleotide sequence ID" value="NZ_CP101809.1"/>
</dbReference>